<reference evidence="11" key="4">
    <citation type="journal article" date="2023" name="Microbiol. Resour. Announc.">
        <title>Complete Genome Sequence of Vulcanisaeta souniana Strain IC-059, a Hyperthermophilic Archaeon Isolated from Hot Spring Water in Japan.</title>
        <authorList>
            <person name="Kato S."/>
            <person name="Itoh T."/>
            <person name="Wu L."/>
            <person name="Ma J."/>
            <person name="Ohkuma M."/>
        </authorList>
    </citation>
    <scope>NUCLEOTIDE SEQUENCE</scope>
    <source>
        <strain evidence="11">JCM 11219</strain>
    </source>
</reference>
<evidence type="ECO:0000256" key="1">
    <source>
        <dbReference type="ARBA" id="ARBA00004651"/>
    </source>
</evidence>
<comment type="similarity">
    <text evidence="2 9">Belongs to the binding-protein-dependent transport system permease family.</text>
</comment>
<evidence type="ECO:0000256" key="7">
    <source>
        <dbReference type="ARBA" id="ARBA00022989"/>
    </source>
</evidence>
<dbReference type="Proteomes" id="UP000657075">
    <property type="component" value="Unassembled WGS sequence"/>
</dbReference>
<evidence type="ECO:0000259" key="10">
    <source>
        <dbReference type="PROSITE" id="PS50928"/>
    </source>
</evidence>
<organism evidence="12 13">
    <name type="scientific">Vulcanisaeta souniana JCM 11219</name>
    <dbReference type="NCBI Taxonomy" id="1293586"/>
    <lineage>
        <taxon>Archaea</taxon>
        <taxon>Thermoproteota</taxon>
        <taxon>Thermoprotei</taxon>
        <taxon>Thermoproteales</taxon>
        <taxon>Thermoproteaceae</taxon>
        <taxon>Vulcanisaeta</taxon>
    </lineage>
</organism>
<evidence type="ECO:0000256" key="6">
    <source>
        <dbReference type="ARBA" id="ARBA00022692"/>
    </source>
</evidence>
<keyword evidence="4" id="KW-1003">Cell membrane</keyword>
<evidence type="ECO:0000256" key="3">
    <source>
        <dbReference type="ARBA" id="ARBA00022448"/>
    </source>
</evidence>
<keyword evidence="8 9" id="KW-0472">Membrane</keyword>
<protein>
    <submittedName>
        <fullName evidence="12">Molybdenum ABC transporter permease</fullName>
    </submittedName>
</protein>
<evidence type="ECO:0000256" key="8">
    <source>
        <dbReference type="ARBA" id="ARBA00023136"/>
    </source>
</evidence>
<keyword evidence="14" id="KW-1185">Reference proteome</keyword>
<dbReference type="EMBL" id="AP026830">
    <property type="protein sequence ID" value="BDR91573.1"/>
    <property type="molecule type" value="Genomic_DNA"/>
</dbReference>
<dbReference type="CDD" id="cd06261">
    <property type="entry name" value="TM_PBP2"/>
    <property type="match status" value="1"/>
</dbReference>
<dbReference type="InterPro" id="IPR035906">
    <property type="entry name" value="MetI-like_sf"/>
</dbReference>
<feature type="transmembrane region" description="Helical" evidence="9">
    <location>
        <begin position="196"/>
        <end position="217"/>
    </location>
</feature>
<feature type="transmembrane region" description="Helical" evidence="9">
    <location>
        <begin position="163"/>
        <end position="184"/>
    </location>
</feature>
<dbReference type="GO" id="GO:0055085">
    <property type="term" value="P:transmembrane transport"/>
    <property type="evidence" value="ECO:0007669"/>
    <property type="project" value="InterPro"/>
</dbReference>
<dbReference type="PANTHER" id="PTHR30183">
    <property type="entry name" value="MOLYBDENUM TRANSPORT SYSTEM PERMEASE PROTEIN MODB"/>
    <property type="match status" value="1"/>
</dbReference>
<feature type="transmembrane region" description="Helical" evidence="9">
    <location>
        <begin position="244"/>
        <end position="265"/>
    </location>
</feature>
<reference evidence="12" key="2">
    <citation type="submission" date="2020-09" db="EMBL/GenBank/DDBJ databases">
        <authorList>
            <person name="Sun Q."/>
            <person name="Ohkuma M."/>
        </authorList>
    </citation>
    <scope>NUCLEOTIDE SEQUENCE</scope>
    <source>
        <strain evidence="12">JCM 11219</strain>
    </source>
</reference>
<keyword evidence="6 9" id="KW-0812">Transmembrane</keyword>
<gene>
    <name evidence="12" type="ORF">GCM10007112_08820</name>
    <name evidence="11" type="ORF">Vsou_06660</name>
</gene>
<dbReference type="PANTHER" id="PTHR30183:SF3">
    <property type="entry name" value="MOLYBDENUM TRANSPORT SYSTEM PERMEASE PROTEIN MODB"/>
    <property type="match status" value="1"/>
</dbReference>
<evidence type="ECO:0000313" key="13">
    <source>
        <dbReference type="Proteomes" id="UP000657075"/>
    </source>
</evidence>
<sequence>MAVNGVVGLDNSRYAFTPFIILISLMLLLPMAVLLYEGHGYLMSAFTSTLFIEGVTVTLLGAMIAAALTLILGLPTAYAISRGLIPRPIDSIVGGLLTSPLTIPHTIVGLSLLILVSPISPIPIIRRLPLVDTIWGLVAAYFIVSAPITIGALRQVFDGLDPVYEYVGLTLGLTRWGVFTKVVIPMARRELISSFLLSLSRALSEFGSIVILAYYVINPPLFNYVYPLPILIWYSYEVYGLPLALGYASASLIISIIIIVLIELISGGTTRFRLW</sequence>
<accession>A0A830E1T0</accession>
<reference evidence="12" key="1">
    <citation type="journal article" date="2014" name="Int. J. Syst. Evol. Microbiol.">
        <title>Complete genome sequence of Corynebacterium casei LMG S-19264T (=DSM 44701T), isolated from a smear-ripened cheese.</title>
        <authorList>
            <consortium name="US DOE Joint Genome Institute (JGI-PGF)"/>
            <person name="Walter F."/>
            <person name="Albersmeier A."/>
            <person name="Kalinowski J."/>
            <person name="Ruckert C."/>
        </authorList>
    </citation>
    <scope>NUCLEOTIDE SEQUENCE</scope>
    <source>
        <strain evidence="12">JCM 11219</strain>
    </source>
</reference>
<dbReference type="OrthoDB" id="11163at2157"/>
<dbReference type="Pfam" id="PF00528">
    <property type="entry name" value="BPD_transp_1"/>
    <property type="match status" value="1"/>
</dbReference>
<evidence type="ECO:0000313" key="14">
    <source>
        <dbReference type="Proteomes" id="UP001060771"/>
    </source>
</evidence>
<proteinExistence type="inferred from homology"/>
<feature type="transmembrane region" description="Helical" evidence="9">
    <location>
        <begin position="134"/>
        <end position="157"/>
    </location>
</feature>
<evidence type="ECO:0000256" key="2">
    <source>
        <dbReference type="ARBA" id="ARBA00009306"/>
    </source>
</evidence>
<feature type="transmembrane region" description="Helical" evidence="9">
    <location>
        <begin position="101"/>
        <end position="122"/>
    </location>
</feature>
<evidence type="ECO:0000313" key="12">
    <source>
        <dbReference type="EMBL" id="GGI74275.1"/>
    </source>
</evidence>
<comment type="subcellular location">
    <subcellularLocation>
        <location evidence="1 9">Cell membrane</location>
        <topology evidence="1 9">Multi-pass membrane protein</topology>
    </subcellularLocation>
</comment>
<dbReference type="PROSITE" id="PS50928">
    <property type="entry name" value="ABC_TM1"/>
    <property type="match status" value="1"/>
</dbReference>
<evidence type="ECO:0000256" key="5">
    <source>
        <dbReference type="ARBA" id="ARBA00022505"/>
    </source>
</evidence>
<name>A0A830E1T0_9CREN</name>
<dbReference type="Gene3D" id="1.10.3720.10">
    <property type="entry name" value="MetI-like"/>
    <property type="match status" value="1"/>
</dbReference>
<feature type="transmembrane region" description="Helical" evidence="9">
    <location>
        <begin position="15"/>
        <end position="36"/>
    </location>
</feature>
<evidence type="ECO:0000313" key="11">
    <source>
        <dbReference type="EMBL" id="BDR91573.1"/>
    </source>
</evidence>
<dbReference type="EMBL" id="BMNM01000002">
    <property type="protein sequence ID" value="GGI74275.1"/>
    <property type="molecule type" value="Genomic_DNA"/>
</dbReference>
<dbReference type="AlphaFoldDB" id="A0A830E1T0"/>
<keyword evidence="7 9" id="KW-1133">Transmembrane helix</keyword>
<keyword evidence="3 9" id="KW-0813">Transport</keyword>
<feature type="transmembrane region" description="Helical" evidence="9">
    <location>
        <begin position="57"/>
        <end position="81"/>
    </location>
</feature>
<dbReference type="Proteomes" id="UP001060771">
    <property type="component" value="Chromosome"/>
</dbReference>
<dbReference type="SUPFAM" id="SSF161098">
    <property type="entry name" value="MetI-like"/>
    <property type="match status" value="1"/>
</dbReference>
<keyword evidence="5" id="KW-0500">Molybdenum</keyword>
<reference evidence="14" key="3">
    <citation type="submission" date="2022-09" db="EMBL/GenBank/DDBJ databases">
        <title>Complete genome sequence of Vulcanisaeta souniana.</title>
        <authorList>
            <person name="Kato S."/>
            <person name="Itoh T."/>
            <person name="Ohkuma M."/>
        </authorList>
    </citation>
    <scope>NUCLEOTIDE SEQUENCE [LARGE SCALE GENOMIC DNA]</scope>
    <source>
        <strain evidence="14">JCM 11219</strain>
    </source>
</reference>
<evidence type="ECO:0000256" key="9">
    <source>
        <dbReference type="RuleBase" id="RU363032"/>
    </source>
</evidence>
<feature type="domain" description="ABC transmembrane type-1" evidence="10">
    <location>
        <begin position="55"/>
        <end position="266"/>
    </location>
</feature>
<dbReference type="GO" id="GO:0005886">
    <property type="term" value="C:plasma membrane"/>
    <property type="evidence" value="ECO:0007669"/>
    <property type="project" value="UniProtKB-SubCell"/>
</dbReference>
<evidence type="ECO:0000256" key="4">
    <source>
        <dbReference type="ARBA" id="ARBA00022475"/>
    </source>
</evidence>
<dbReference type="InterPro" id="IPR000515">
    <property type="entry name" value="MetI-like"/>
</dbReference>